<dbReference type="PANTHER" id="PTHR45975">
    <property type="entry name" value="NUCLEOSOME-REMODELING FACTOR SUBUNIT BPTF"/>
    <property type="match status" value="1"/>
</dbReference>
<accession>A0ABV0PCS2</accession>
<feature type="compositionally biased region" description="Polar residues" evidence="4">
    <location>
        <begin position="991"/>
        <end position="1009"/>
    </location>
</feature>
<feature type="compositionally biased region" description="Low complexity" evidence="4">
    <location>
        <begin position="1082"/>
        <end position="1091"/>
    </location>
</feature>
<keyword evidence="1 2" id="KW-0103">Bromodomain</keyword>
<feature type="compositionally biased region" description="Polar residues" evidence="4">
    <location>
        <begin position="350"/>
        <end position="361"/>
    </location>
</feature>
<evidence type="ECO:0000256" key="2">
    <source>
        <dbReference type="PROSITE-ProRule" id="PRU00035"/>
    </source>
</evidence>
<feature type="region of interest" description="Disordered" evidence="4">
    <location>
        <begin position="1082"/>
        <end position="1104"/>
    </location>
</feature>
<comment type="caution">
    <text evidence="6">The sequence shown here is derived from an EMBL/GenBank/DDBJ whole genome shotgun (WGS) entry which is preliminary data.</text>
</comment>
<feature type="compositionally biased region" description="Polar residues" evidence="4">
    <location>
        <begin position="479"/>
        <end position="489"/>
    </location>
</feature>
<dbReference type="CDD" id="cd05509">
    <property type="entry name" value="Bromo_gcn5_like"/>
    <property type="match status" value="1"/>
</dbReference>
<dbReference type="InterPro" id="IPR036427">
    <property type="entry name" value="Bromodomain-like_sf"/>
</dbReference>
<dbReference type="InterPro" id="IPR038028">
    <property type="entry name" value="BPTF"/>
</dbReference>
<feature type="compositionally biased region" description="Low complexity" evidence="4">
    <location>
        <begin position="977"/>
        <end position="989"/>
    </location>
</feature>
<evidence type="ECO:0000313" key="6">
    <source>
        <dbReference type="EMBL" id="MEQ2181259.1"/>
    </source>
</evidence>
<dbReference type="SMART" id="SM00297">
    <property type="entry name" value="BROMO"/>
    <property type="match status" value="1"/>
</dbReference>
<feature type="coiled-coil region" evidence="3">
    <location>
        <begin position="173"/>
        <end position="200"/>
    </location>
</feature>
<sequence length="1589" mass="172792">MQRVTAAKFLLLGVPRRRSHLIWPTGPPSPLLPARTGLEGKYRVFQNQYSTNTLALNKHQHREDYDKKRHLSHKFSLTTASEFKWNGSIHGSRSLTVTTLRLTIIQLETNVPGPFMHPNWASHRTNWNKAVQMCSKAREFALALAILECAIKPVVMLPVWKDSLGHTRMHRMTSMERDEKEKVKKREKKLEDEETLLQATWVKYTIPIKHQVWKQKGEEYRVTGYGGWIWVSKTHVPRFVPKLPGNTNVNYRKELEGKEPTQIPAEPKNEEIPAKIFYDVVNVSEGFQLRTAYKKKVKPSKLDGLLERRVKQFTVEEKQRLERMRQAACLSKVTATKPSAGVKTEGRANGKQQQNALTSSVKTEETVENLQVGDPVVKKLDFDEESKKADSVGIKSEAAVSSQSNVAERIALHGNKGDDCSHKEVNGEPEPNSENNCLSETNGNNQMAQRMGENPKKRGYDEMNQGSGQTDSEGAEAAQSKSGLSQINGRTGCADSASRVQSDTLDPEKEPVKSLMNGNLSRNELSSAAHQPPLKVPKLENHVEDKEESLNKGDYSVINREGPLPIKLESSSTSCHNSNIPDSCTSNEDVKMSFTKISLREPQNSSMYDTPNSFSKTHLTPPAESSSASSDNVPTTTQPSLAAAGSLRRKPSSTKMTVPASTSASSMMISKEYSTKDRVNLLRFSKFKKARSGTALPSYRKFVTKSSKKSIFVLPNDDLKRLGRKAGIKEVPIFSYNAKPAPDIWPYPSPRPTFGISWRYRLQTVRSLAGVSLMLRLLWACLRWDDMAVKPSAAVGTTRKETTDTDIITTEIIRRRDVGPHGIRSEYCIRKIICPIGNRDTPKGQTMSQITSGAKMVLASRLGSPAPFQQDKNFHQSFASWVKQGQNNNSSGKEKEGVIWRPNHYHPHSISSIRITKRLSLSMIAGSPVTVAGHVLAAKLPLPANSKIVTLNVPSTQGGQSQQAAVTAAPSMAPAPRAAALASSSGAVPTTPGQPSVASSQAQRPQQGQVKLTMAQLMQLTQSAQGGNPGLTVVIQGQGQTQGQLQIIPQGVTVIPGPGQQLMQAAMPNGQVQRFLFTPVAPSSTASTSAPLNDTPAKPATTLSPQNQIPTPTQGPVAAHVQTTPSALAQAQMAAPLPAPMRVASPSPKPTCAPGPASVPVQTQVRSTMTASQLAASAQASPQAHISATSAIPARLHMSSPAPSRAQPTTQVLTSTQPPIVAEPQVVTSFGDSTQNISVIYKQGLPSTPTQIQAVPQTLISTLTTGSPPAQNQTASLPPVPGHAQVQSQSVCAAPGSTSTHLQMQTSTPVPALSPVSARPATQASAQIPVSASLPSPFQIPTPALAPVSAPLVAVVSTQVSIPSPAKAPTQIPAAPSVPFHAAMANAVVTPVTATSTIPSVPGITEKEAKKLEDFVCNDCKRGQEGQSSEELYCICRTPYDDTHEANHIDVYVCPQCQSTEDAMTVLSPLTDRDYEGLKRILRALQSHKMAWPFLEPVDPDDAPDYYRVIKEPMDFSTMETRLQKRHYLKLTEFVADVTKIFDNCRYYNPNDTPFFQCAEVLEAFFVQKLKGFKASRSHNNKLQSSSAS</sequence>
<dbReference type="PROSITE" id="PS00633">
    <property type="entry name" value="BROMODOMAIN_1"/>
    <property type="match status" value="1"/>
</dbReference>
<feature type="region of interest" description="Disordered" evidence="4">
    <location>
        <begin position="597"/>
        <end position="669"/>
    </location>
</feature>
<keyword evidence="3" id="KW-0175">Coiled coil</keyword>
<gene>
    <name evidence="6" type="ORF">GOODEAATRI_009581</name>
</gene>
<dbReference type="EMBL" id="JAHRIO010070506">
    <property type="protein sequence ID" value="MEQ2181259.1"/>
    <property type="molecule type" value="Genomic_DNA"/>
</dbReference>
<dbReference type="InterPro" id="IPR001487">
    <property type="entry name" value="Bromodomain"/>
</dbReference>
<feature type="compositionally biased region" description="Polar residues" evidence="4">
    <location>
        <begin position="432"/>
        <end position="448"/>
    </location>
</feature>
<protein>
    <recommendedName>
        <fullName evidence="5">Bromo domain-containing protein</fullName>
    </recommendedName>
</protein>
<dbReference type="Gene3D" id="1.20.920.10">
    <property type="entry name" value="Bromodomain-like"/>
    <property type="match status" value="1"/>
</dbReference>
<feature type="compositionally biased region" description="Basic and acidic residues" evidence="4">
    <location>
        <begin position="415"/>
        <end position="426"/>
    </location>
</feature>
<dbReference type="InterPro" id="IPR018359">
    <property type="entry name" value="Bromodomain_CS"/>
</dbReference>
<proteinExistence type="predicted"/>
<evidence type="ECO:0000313" key="7">
    <source>
        <dbReference type="Proteomes" id="UP001476798"/>
    </source>
</evidence>
<feature type="compositionally biased region" description="Polar residues" evidence="4">
    <location>
        <begin position="1285"/>
        <end position="1309"/>
    </location>
</feature>
<dbReference type="PROSITE" id="PS50014">
    <property type="entry name" value="BROMODOMAIN_2"/>
    <property type="match status" value="1"/>
</dbReference>
<dbReference type="SUPFAM" id="SSF47370">
    <property type="entry name" value="Bromodomain"/>
    <property type="match status" value="1"/>
</dbReference>
<feature type="compositionally biased region" description="Polar residues" evidence="4">
    <location>
        <begin position="601"/>
        <end position="640"/>
    </location>
</feature>
<feature type="region of interest" description="Disordered" evidence="4">
    <location>
        <begin position="977"/>
        <end position="1009"/>
    </location>
</feature>
<dbReference type="PANTHER" id="PTHR45975:SF2">
    <property type="entry name" value="NUCLEOSOME-REMODELING FACTOR SUBUNIT BPTF"/>
    <property type="match status" value="1"/>
</dbReference>
<dbReference type="Pfam" id="PF00439">
    <property type="entry name" value="Bromodomain"/>
    <property type="match status" value="1"/>
</dbReference>
<feature type="region of interest" description="Disordered" evidence="4">
    <location>
        <begin position="414"/>
        <end position="515"/>
    </location>
</feature>
<evidence type="ECO:0000256" key="1">
    <source>
        <dbReference type="ARBA" id="ARBA00023117"/>
    </source>
</evidence>
<feature type="region of interest" description="Disordered" evidence="4">
    <location>
        <begin position="340"/>
        <end position="362"/>
    </location>
</feature>
<dbReference type="PRINTS" id="PR00503">
    <property type="entry name" value="BROMODOMAIN"/>
</dbReference>
<evidence type="ECO:0000256" key="4">
    <source>
        <dbReference type="SAM" id="MobiDB-lite"/>
    </source>
</evidence>
<dbReference type="Proteomes" id="UP001476798">
    <property type="component" value="Unassembled WGS sequence"/>
</dbReference>
<name>A0ABV0PCS2_9TELE</name>
<feature type="compositionally biased region" description="Polar residues" evidence="4">
    <location>
        <begin position="653"/>
        <end position="668"/>
    </location>
</feature>
<feature type="region of interest" description="Disordered" evidence="4">
    <location>
        <begin position="1263"/>
        <end position="1319"/>
    </location>
</feature>
<organism evidence="6 7">
    <name type="scientific">Goodea atripinnis</name>
    <dbReference type="NCBI Taxonomy" id="208336"/>
    <lineage>
        <taxon>Eukaryota</taxon>
        <taxon>Metazoa</taxon>
        <taxon>Chordata</taxon>
        <taxon>Craniata</taxon>
        <taxon>Vertebrata</taxon>
        <taxon>Euteleostomi</taxon>
        <taxon>Actinopterygii</taxon>
        <taxon>Neopterygii</taxon>
        <taxon>Teleostei</taxon>
        <taxon>Neoteleostei</taxon>
        <taxon>Acanthomorphata</taxon>
        <taxon>Ovalentaria</taxon>
        <taxon>Atherinomorphae</taxon>
        <taxon>Cyprinodontiformes</taxon>
        <taxon>Goodeidae</taxon>
        <taxon>Goodea</taxon>
    </lineage>
</organism>
<feature type="domain" description="Bromo" evidence="5">
    <location>
        <begin position="1486"/>
        <end position="1556"/>
    </location>
</feature>
<reference evidence="6 7" key="1">
    <citation type="submission" date="2021-06" db="EMBL/GenBank/DDBJ databases">
        <authorList>
            <person name="Palmer J.M."/>
        </authorList>
    </citation>
    <scope>NUCLEOTIDE SEQUENCE [LARGE SCALE GENOMIC DNA]</scope>
    <source>
        <strain evidence="6 7">GA_2019</strain>
        <tissue evidence="6">Muscle</tissue>
    </source>
</reference>
<evidence type="ECO:0000259" key="5">
    <source>
        <dbReference type="PROSITE" id="PS50014"/>
    </source>
</evidence>
<keyword evidence="7" id="KW-1185">Reference proteome</keyword>
<feature type="compositionally biased region" description="Polar residues" evidence="4">
    <location>
        <begin position="1263"/>
        <end position="1276"/>
    </location>
</feature>
<evidence type="ECO:0000256" key="3">
    <source>
        <dbReference type="SAM" id="Coils"/>
    </source>
</evidence>